<evidence type="ECO:0000256" key="4">
    <source>
        <dbReference type="ARBA" id="ARBA00022679"/>
    </source>
</evidence>
<dbReference type="GO" id="GO:0005694">
    <property type="term" value="C:chromosome"/>
    <property type="evidence" value="ECO:0007669"/>
    <property type="project" value="UniProtKB-SubCell"/>
</dbReference>
<dbReference type="AlphaFoldDB" id="A0AAQ3QVK3"/>
<keyword evidence="5" id="KW-0949">S-adenosyl-L-methionine</keyword>
<organism evidence="9 10">
    <name type="scientific">Rubellicoccus peritrichatus</name>
    <dbReference type="NCBI Taxonomy" id="3080537"/>
    <lineage>
        <taxon>Bacteria</taxon>
        <taxon>Pseudomonadati</taxon>
        <taxon>Verrucomicrobiota</taxon>
        <taxon>Opitutia</taxon>
        <taxon>Puniceicoccales</taxon>
        <taxon>Cerasicoccaceae</taxon>
        <taxon>Rubellicoccus</taxon>
    </lineage>
</organism>
<accession>A0AAQ3QVK3</accession>
<comment type="subcellular location">
    <subcellularLocation>
        <location evidence="1">Chromosome</location>
    </subcellularLocation>
</comment>
<dbReference type="Pfam" id="PF00856">
    <property type="entry name" value="SET"/>
    <property type="match status" value="1"/>
</dbReference>
<dbReference type="PROSITE" id="PS50868">
    <property type="entry name" value="POST_SET"/>
    <property type="match status" value="1"/>
</dbReference>
<keyword evidence="10" id="KW-1185">Reference proteome</keyword>
<feature type="domain" description="Post-SET" evidence="8">
    <location>
        <begin position="128"/>
        <end position="144"/>
    </location>
</feature>
<dbReference type="KEGG" id="puo:RZN69_19890"/>
<dbReference type="SMART" id="SM00317">
    <property type="entry name" value="SET"/>
    <property type="match status" value="1"/>
</dbReference>
<keyword evidence="3" id="KW-0489">Methyltransferase</keyword>
<dbReference type="PANTHER" id="PTHR22884">
    <property type="entry name" value="SET DOMAIN PROTEINS"/>
    <property type="match status" value="1"/>
</dbReference>
<feature type="region of interest" description="Disordered" evidence="6">
    <location>
        <begin position="160"/>
        <end position="194"/>
    </location>
</feature>
<evidence type="ECO:0000256" key="5">
    <source>
        <dbReference type="ARBA" id="ARBA00022691"/>
    </source>
</evidence>
<evidence type="ECO:0000259" key="8">
    <source>
        <dbReference type="PROSITE" id="PS50868"/>
    </source>
</evidence>
<dbReference type="InterPro" id="IPR001214">
    <property type="entry name" value="SET_dom"/>
</dbReference>
<evidence type="ECO:0000313" key="9">
    <source>
        <dbReference type="EMBL" id="WOO40892.1"/>
    </source>
</evidence>
<protein>
    <submittedName>
        <fullName evidence="9">SET domain-containing protein-lysine N-methyltransferase</fullName>
    </submittedName>
</protein>
<evidence type="ECO:0000313" key="10">
    <source>
        <dbReference type="Proteomes" id="UP001304300"/>
    </source>
</evidence>
<name>A0AAQ3QVK3_9BACT</name>
<evidence type="ECO:0000256" key="6">
    <source>
        <dbReference type="SAM" id="MobiDB-lite"/>
    </source>
</evidence>
<dbReference type="Gene3D" id="2.170.270.10">
    <property type="entry name" value="SET domain"/>
    <property type="match status" value="1"/>
</dbReference>
<evidence type="ECO:0000256" key="3">
    <source>
        <dbReference type="ARBA" id="ARBA00022603"/>
    </source>
</evidence>
<evidence type="ECO:0000256" key="2">
    <source>
        <dbReference type="ARBA" id="ARBA00022454"/>
    </source>
</evidence>
<keyword evidence="4" id="KW-0808">Transferase</keyword>
<evidence type="ECO:0000259" key="7">
    <source>
        <dbReference type="PROSITE" id="PS50280"/>
    </source>
</evidence>
<dbReference type="InterPro" id="IPR050777">
    <property type="entry name" value="SET2_Histone-Lys_MeTrsfase"/>
</dbReference>
<dbReference type="GO" id="GO:0032259">
    <property type="term" value="P:methylation"/>
    <property type="evidence" value="ECO:0007669"/>
    <property type="project" value="UniProtKB-KW"/>
</dbReference>
<keyword evidence="2" id="KW-0158">Chromosome</keyword>
<dbReference type="GO" id="GO:0008168">
    <property type="term" value="F:methyltransferase activity"/>
    <property type="evidence" value="ECO:0007669"/>
    <property type="project" value="UniProtKB-KW"/>
</dbReference>
<proteinExistence type="predicted"/>
<dbReference type="EMBL" id="CP136920">
    <property type="protein sequence ID" value="WOO40892.1"/>
    <property type="molecule type" value="Genomic_DNA"/>
</dbReference>
<dbReference type="PROSITE" id="PS50280">
    <property type="entry name" value="SET"/>
    <property type="match status" value="1"/>
</dbReference>
<reference evidence="9 10" key="1">
    <citation type="submission" date="2023-10" db="EMBL/GenBank/DDBJ databases">
        <title>Rubellicoccus peritrichatus gen. nov., sp. nov., isolated from an algae of coral reef tank.</title>
        <authorList>
            <person name="Luo J."/>
        </authorList>
    </citation>
    <scope>NUCLEOTIDE SEQUENCE [LARGE SCALE GENOMIC DNA]</scope>
    <source>
        <strain evidence="9 10">CR14</strain>
    </source>
</reference>
<dbReference type="InterPro" id="IPR003616">
    <property type="entry name" value="Post-SET_dom"/>
</dbReference>
<dbReference type="SUPFAM" id="SSF82199">
    <property type="entry name" value="SET domain"/>
    <property type="match status" value="1"/>
</dbReference>
<gene>
    <name evidence="9" type="ORF">RZN69_19890</name>
</gene>
<dbReference type="RefSeq" id="WP_317833138.1">
    <property type="nucleotide sequence ID" value="NZ_CP136920.1"/>
</dbReference>
<dbReference type="InterPro" id="IPR046341">
    <property type="entry name" value="SET_dom_sf"/>
</dbReference>
<feature type="domain" description="SET" evidence="7">
    <location>
        <begin position="4"/>
        <end position="121"/>
    </location>
</feature>
<sequence>MAKKLWKLRKSKIHGNGLYAATDIESGAAIIEYVGEKIKKKESLKRCTEWEASARKTGEGLVYIFDLNEKYDLDGNIPNNPAKYINHSCDENCEAINEDDNIWIYASRDIKKGDELFFDYGYALEHFIDHPCLCGSENCVGYIVAKSRRKKLLSILKKQAAKKAAKKKSKAAKKGSKKATRKKKSTKRASKKVK</sequence>
<evidence type="ECO:0000256" key="1">
    <source>
        <dbReference type="ARBA" id="ARBA00004286"/>
    </source>
</evidence>
<dbReference type="Proteomes" id="UP001304300">
    <property type="component" value="Chromosome"/>
</dbReference>